<proteinExistence type="predicted"/>
<protein>
    <submittedName>
        <fullName evidence="2">Uncharacterized protein</fullName>
    </submittedName>
</protein>
<dbReference type="RefSeq" id="WP_285670586.1">
    <property type="nucleotide sequence ID" value="NZ_BSYI01000006.1"/>
</dbReference>
<comment type="caution">
    <text evidence="2">The sequence shown here is derived from an EMBL/GenBank/DDBJ whole genome shotgun (WGS) entry which is preliminary data.</text>
</comment>
<dbReference type="EMBL" id="BSYI01000006">
    <property type="protein sequence ID" value="GMG81857.1"/>
    <property type="molecule type" value="Genomic_DNA"/>
</dbReference>
<organism evidence="2 3">
    <name type="scientific">Paralimibaculum aggregatum</name>
    <dbReference type="NCBI Taxonomy" id="3036245"/>
    <lineage>
        <taxon>Bacteria</taxon>
        <taxon>Pseudomonadati</taxon>
        <taxon>Pseudomonadota</taxon>
        <taxon>Alphaproteobacteria</taxon>
        <taxon>Rhodobacterales</taxon>
        <taxon>Paracoccaceae</taxon>
        <taxon>Paralimibaculum</taxon>
    </lineage>
</organism>
<accession>A0ABQ6LET5</accession>
<reference evidence="2 3" key="1">
    <citation type="submission" date="2023-04" db="EMBL/GenBank/DDBJ databases">
        <title>Marinoamorphus aggregata gen. nov., sp. Nov., isolate from tissue of brittle star Ophioplocus japonicus.</title>
        <authorList>
            <person name="Kawano K."/>
            <person name="Sawayama S."/>
            <person name="Nakagawa S."/>
        </authorList>
    </citation>
    <scope>NUCLEOTIDE SEQUENCE [LARGE SCALE GENOMIC DNA]</scope>
    <source>
        <strain evidence="2 3">NKW23</strain>
    </source>
</reference>
<dbReference type="Proteomes" id="UP001239909">
    <property type="component" value="Unassembled WGS sequence"/>
</dbReference>
<feature type="region of interest" description="Disordered" evidence="1">
    <location>
        <begin position="125"/>
        <end position="144"/>
    </location>
</feature>
<evidence type="ECO:0000256" key="1">
    <source>
        <dbReference type="SAM" id="MobiDB-lite"/>
    </source>
</evidence>
<evidence type="ECO:0000313" key="3">
    <source>
        <dbReference type="Proteomes" id="UP001239909"/>
    </source>
</evidence>
<name>A0ABQ6LET5_9RHOB</name>
<gene>
    <name evidence="2" type="ORF">LNKW23_10700</name>
</gene>
<feature type="region of interest" description="Disordered" evidence="1">
    <location>
        <begin position="335"/>
        <end position="375"/>
    </location>
</feature>
<keyword evidence="3" id="KW-1185">Reference proteome</keyword>
<sequence length="711" mass="74976">MEFRDALAEQDVTIAGCDGGLVGPLPNGTEVLFRCRSRVIYALSSGGRTLFHGYQRLRDPTERFTRGDDGYGPAELPLRQMRLAASRAAAEAAYDALPGAARPEGLPARARDAGPGLLALAPGEAASADAGSAGGPAETLPQPAAPPQLLRLVTPAALGDIEVSHGSVARAEGASADSPSLAWEWRLDPGAIPQVSRITLARRADCAVDVSPALIAQSSGDIAFPCGPRRVLPLADFRPASGPACRRLRDETFECILKANERDVQMFSESWAPTRAVLAPSGFLEIDRGSLRPRIPLVSAAAASKANVGRCAAPLVSARLVGYCADGGERCMPAGAPPAEERGADPPEGGLFIPDETGSPEPEPEPEPAGLPLAGIADRPFAGPSLAEAGWSDDEALPDSAAVELIGPDGTAVPTLVPFDGAEIEILAALGLEMPTRRLPLLARLSEESRYSLDRDLRFFADGNCTVPFEDVPPKLLYFPDTPDPEVPVCGHYQAYDGGSPASVCSPLGVDAAGARAVAEVDIVNCGDKRLVVLVVENGSFSNQIGESVVRAVRGLATALREAEACLPVDIAVSRGTDREVLLRAEQIRMSPDPEALWRERARFKFITPTSQPFQDFTWIEQEWGDALGGLVVVLDATRPAPSSRLDAPAAMAWAAIGHFRWVLNTAGGSGCDKYQSLLRMENCEGIDDSFSAERLRAVVEKGLAEIGAGQ</sequence>
<evidence type="ECO:0000313" key="2">
    <source>
        <dbReference type="EMBL" id="GMG81857.1"/>
    </source>
</evidence>